<feature type="transmembrane region" description="Helical" evidence="1">
    <location>
        <begin position="31"/>
        <end position="53"/>
    </location>
</feature>
<proteinExistence type="predicted"/>
<dbReference type="EMBL" id="WMZJ01000008">
    <property type="protein sequence ID" value="MTS55103.1"/>
    <property type="molecule type" value="Genomic_DNA"/>
</dbReference>
<dbReference type="AlphaFoldDB" id="A0A4Q5BJS1"/>
<evidence type="ECO:0000313" key="3">
    <source>
        <dbReference type="Proteomes" id="UP000441330"/>
    </source>
</evidence>
<comment type="caution">
    <text evidence="2">The sequence shown here is derived from an EMBL/GenBank/DDBJ whole genome shotgun (WGS) entry which is preliminary data.</text>
</comment>
<evidence type="ECO:0000313" key="2">
    <source>
        <dbReference type="EMBL" id="MTS55103.1"/>
    </source>
</evidence>
<accession>A0A4Q5BJS1</accession>
<keyword evidence="1" id="KW-0812">Transmembrane</keyword>
<sequence>MIYLWFILIISIMAIGIFSLGVLAVRGEKLTSGFFVLSFLGIVLFSFYIFSILKEIKELKQIKGM</sequence>
<keyword evidence="1" id="KW-0472">Membrane</keyword>
<evidence type="ECO:0000256" key="1">
    <source>
        <dbReference type="SAM" id="Phobius"/>
    </source>
</evidence>
<keyword evidence="1" id="KW-1133">Transmembrane helix</keyword>
<gene>
    <name evidence="2" type="ORF">GMC94_09710</name>
</gene>
<organism evidence="2 3">
    <name type="scientific">Streptococcus parasanguinis</name>
    <dbReference type="NCBI Taxonomy" id="1318"/>
    <lineage>
        <taxon>Bacteria</taxon>
        <taxon>Bacillati</taxon>
        <taxon>Bacillota</taxon>
        <taxon>Bacilli</taxon>
        <taxon>Lactobacillales</taxon>
        <taxon>Streptococcaceae</taxon>
        <taxon>Streptococcus</taxon>
    </lineage>
</organism>
<dbReference type="Proteomes" id="UP000441330">
    <property type="component" value="Unassembled WGS sequence"/>
</dbReference>
<reference evidence="2 3" key="1">
    <citation type="journal article" date="2019" name="Nat. Med.">
        <title>A library of human gut bacterial isolates paired with longitudinal multiomics data enables mechanistic microbiome research.</title>
        <authorList>
            <person name="Poyet M."/>
            <person name="Groussin M."/>
            <person name="Gibbons S.M."/>
            <person name="Avila-Pacheco J."/>
            <person name="Jiang X."/>
            <person name="Kearney S.M."/>
            <person name="Perrotta A.R."/>
            <person name="Berdy B."/>
            <person name="Zhao S."/>
            <person name="Lieberman T.D."/>
            <person name="Swanson P.K."/>
            <person name="Smith M."/>
            <person name="Roesemann S."/>
            <person name="Alexander J.E."/>
            <person name="Rich S.A."/>
            <person name="Livny J."/>
            <person name="Vlamakis H."/>
            <person name="Clish C."/>
            <person name="Bullock K."/>
            <person name="Deik A."/>
            <person name="Scott J."/>
            <person name="Pierce K.A."/>
            <person name="Xavier R.J."/>
            <person name="Alm E.J."/>
        </authorList>
    </citation>
    <scope>NUCLEOTIDE SEQUENCE [LARGE SCALE GENOMIC DNA]</scope>
    <source>
        <strain evidence="2 3">BIOML-A1</strain>
    </source>
</reference>
<keyword evidence="2" id="KW-0418">Kinase</keyword>
<dbReference type="GO" id="GO:0016301">
    <property type="term" value="F:kinase activity"/>
    <property type="evidence" value="ECO:0007669"/>
    <property type="project" value="UniProtKB-KW"/>
</dbReference>
<feature type="transmembrane region" description="Helical" evidence="1">
    <location>
        <begin position="5"/>
        <end position="25"/>
    </location>
</feature>
<protein>
    <submittedName>
        <fullName evidence="2">Histidine kinase</fullName>
    </submittedName>
</protein>
<name>A0A4Q5BJS1_STRPA</name>
<keyword evidence="2" id="KW-0808">Transferase</keyword>